<name>A0A9P1KG52_9CYAN</name>
<dbReference type="Gene3D" id="3.30.310.110">
    <property type="entry name" value="XisI-like"/>
    <property type="match status" value="1"/>
</dbReference>
<sequence>MDKLAHYQNIIKDVLSQYDKLSSQIPDPDIDEILIFDDERS</sequence>
<protein>
    <submittedName>
        <fullName evidence="1">Uncharacterized protein</fullName>
    </submittedName>
</protein>
<keyword evidence="2" id="KW-1185">Reference proteome</keyword>
<evidence type="ECO:0000313" key="1">
    <source>
        <dbReference type="EMBL" id="CDM95631.1"/>
    </source>
</evidence>
<accession>A0A9P1KG52</accession>
<dbReference type="InterPro" id="IPR035943">
    <property type="entry name" value="XisI-like_sf"/>
</dbReference>
<organism evidence="1 2">
    <name type="scientific">Limnospira indica PCC 8005</name>
    <dbReference type="NCBI Taxonomy" id="376219"/>
    <lineage>
        <taxon>Bacteria</taxon>
        <taxon>Bacillati</taxon>
        <taxon>Cyanobacteriota</taxon>
        <taxon>Cyanophyceae</taxon>
        <taxon>Oscillatoriophycideae</taxon>
        <taxon>Oscillatoriales</taxon>
        <taxon>Sirenicapillariaceae</taxon>
        <taxon>Limnospira</taxon>
    </lineage>
</organism>
<dbReference type="Proteomes" id="UP000032946">
    <property type="component" value="Chromosome"/>
</dbReference>
<reference evidence="1 2" key="1">
    <citation type="submission" date="2014-02" db="EMBL/GenBank/DDBJ databases">
        <authorList>
            <person name="Genoscope - CEA"/>
        </authorList>
    </citation>
    <scope>NUCLEOTIDE SEQUENCE [LARGE SCALE GENOMIC DNA]</scope>
    <source>
        <strain evidence="1 2">PCC 8005</strain>
    </source>
</reference>
<dbReference type="SUPFAM" id="SSF143847">
    <property type="entry name" value="XisI-like"/>
    <property type="match status" value="1"/>
</dbReference>
<evidence type="ECO:0000313" key="2">
    <source>
        <dbReference type="Proteomes" id="UP000032946"/>
    </source>
</evidence>
<dbReference type="EMBL" id="FO818640">
    <property type="protein sequence ID" value="CDM95631.1"/>
    <property type="molecule type" value="Genomic_DNA"/>
</dbReference>
<dbReference type="AlphaFoldDB" id="A0A9P1KG52"/>
<proteinExistence type="predicted"/>
<dbReference type="Pfam" id="PF08869">
    <property type="entry name" value="XisI"/>
    <property type="match status" value="1"/>
</dbReference>
<gene>
    <name evidence="1" type="ORF">ARTHRO_40036</name>
</gene>
<dbReference type="InterPro" id="IPR014968">
    <property type="entry name" value="XisI"/>
</dbReference>